<reference evidence="2 3" key="1">
    <citation type="submission" date="2019-03" db="EMBL/GenBank/DDBJ databases">
        <title>Rhodosporidium diobovatum UCD-FST 08-225 genome sequencing, assembly, and annotation.</title>
        <authorList>
            <person name="Fakankun I.U."/>
            <person name="Fristensky B."/>
            <person name="Levin D.B."/>
        </authorList>
    </citation>
    <scope>NUCLEOTIDE SEQUENCE [LARGE SCALE GENOMIC DNA]</scope>
    <source>
        <strain evidence="2 3">UCD-FST 08-225</strain>
    </source>
</reference>
<sequence length="469" mass="49926">RDLVAQGGLGYTTSARARRRPRHGPTLGRRLGARRAKPSRPRRRLSLHLLLSLANLLRARNVAVHCPARVCRGVGLGAGDLAREPASIASLSGRLRGRRRRGRCVRVGDGAAAHAGARDGVRVWPNDPGVDEALGREGSGFVAAWVVRALGWGAGRAVSSEARRRDARALPRRRGADVGGGEVLAGHRGKGEAGGCAKGEGSEKQAHCSRGSCSCCECEYECKCEWLSGWLSGGEESPGRLGHRNDATSPSPDQWIWERSRVCAAAAGRSNGLVLRVYLAHVHPSVLTQREERGTSLIGRRPHFNSKERGASSCPCPPSSSAAPCASNVAAADQLAQLAAKLPPEHRPPHGPTTAAARALCPPTPTARARPRPAPHRDTDLRGRRDCNRRRRAASARARARRRARGDGPRGAGTSRGARALARAYGRPSCRLGPAPARARAARQGARPVAAPPERAAAARAQVWRPREL</sequence>
<feature type="region of interest" description="Disordered" evidence="1">
    <location>
        <begin position="342"/>
        <end position="469"/>
    </location>
</feature>
<feature type="compositionally biased region" description="Low complexity" evidence="1">
    <location>
        <begin position="412"/>
        <end position="469"/>
    </location>
</feature>
<dbReference type="EMBL" id="SOZI01000003">
    <property type="protein sequence ID" value="TNY24422.1"/>
    <property type="molecule type" value="Genomic_DNA"/>
</dbReference>
<feature type="non-terminal residue" evidence="2">
    <location>
        <position position="469"/>
    </location>
</feature>
<protein>
    <submittedName>
        <fullName evidence="2">Uncharacterized protein</fullName>
    </submittedName>
</protein>
<feature type="region of interest" description="Disordered" evidence="1">
    <location>
        <begin position="293"/>
        <end position="317"/>
    </location>
</feature>
<feature type="compositionally biased region" description="Basic residues" evidence="1">
    <location>
        <begin position="387"/>
        <end position="404"/>
    </location>
</feature>
<accession>A0A5C5G7R0</accession>
<keyword evidence="3" id="KW-1185">Reference proteome</keyword>
<feature type="region of interest" description="Disordered" evidence="1">
    <location>
        <begin position="1"/>
        <end position="39"/>
    </location>
</feature>
<comment type="caution">
    <text evidence="2">The sequence shown here is derived from an EMBL/GenBank/DDBJ whole genome shotgun (WGS) entry which is preliminary data.</text>
</comment>
<evidence type="ECO:0000313" key="3">
    <source>
        <dbReference type="Proteomes" id="UP000311382"/>
    </source>
</evidence>
<dbReference type="Proteomes" id="UP000311382">
    <property type="component" value="Unassembled WGS sequence"/>
</dbReference>
<feature type="region of interest" description="Disordered" evidence="1">
    <location>
        <begin position="161"/>
        <end position="184"/>
    </location>
</feature>
<proteinExistence type="predicted"/>
<evidence type="ECO:0000256" key="1">
    <source>
        <dbReference type="SAM" id="MobiDB-lite"/>
    </source>
</evidence>
<name>A0A5C5G7R0_9BASI</name>
<feature type="compositionally biased region" description="Basic and acidic residues" evidence="1">
    <location>
        <begin position="375"/>
        <end position="386"/>
    </location>
</feature>
<evidence type="ECO:0000313" key="2">
    <source>
        <dbReference type="EMBL" id="TNY24422.1"/>
    </source>
</evidence>
<organism evidence="2 3">
    <name type="scientific">Rhodotorula diobovata</name>
    <dbReference type="NCBI Taxonomy" id="5288"/>
    <lineage>
        <taxon>Eukaryota</taxon>
        <taxon>Fungi</taxon>
        <taxon>Dikarya</taxon>
        <taxon>Basidiomycota</taxon>
        <taxon>Pucciniomycotina</taxon>
        <taxon>Microbotryomycetes</taxon>
        <taxon>Sporidiobolales</taxon>
        <taxon>Sporidiobolaceae</taxon>
        <taxon>Rhodotorula</taxon>
    </lineage>
</organism>
<dbReference type="AlphaFoldDB" id="A0A5C5G7R0"/>
<feature type="compositionally biased region" description="Low complexity" evidence="1">
    <location>
        <begin position="352"/>
        <end position="361"/>
    </location>
</feature>
<feature type="non-terminal residue" evidence="2">
    <location>
        <position position="1"/>
    </location>
</feature>
<gene>
    <name evidence="2" type="ORF">DMC30DRAFT_443594</name>
</gene>